<dbReference type="InterPro" id="IPR045057">
    <property type="entry name" value="Gcn5-rel_NAT"/>
</dbReference>
<dbReference type="RefSeq" id="WP_093257831.1">
    <property type="nucleotide sequence ID" value="NZ_FNKK01000002.1"/>
</dbReference>
<dbReference type="PANTHER" id="PTHR31435:SF10">
    <property type="entry name" value="BSR4717 PROTEIN"/>
    <property type="match status" value="1"/>
</dbReference>
<dbReference type="InterPro" id="IPR031165">
    <property type="entry name" value="GNAT_YJDJ"/>
</dbReference>
<proteinExistence type="predicted"/>
<dbReference type="SUPFAM" id="SSF55729">
    <property type="entry name" value="Acyl-CoA N-acyltransferases (Nat)"/>
    <property type="match status" value="1"/>
</dbReference>
<dbReference type="PROSITE" id="PS51186">
    <property type="entry name" value="GNAT"/>
    <property type="match status" value="1"/>
</dbReference>
<dbReference type="Gene3D" id="3.40.630.30">
    <property type="match status" value="1"/>
</dbReference>
<evidence type="ECO:0000313" key="3">
    <source>
        <dbReference type="EMBL" id="SDQ47561.1"/>
    </source>
</evidence>
<dbReference type="EMBL" id="FNKK01000002">
    <property type="protein sequence ID" value="SDQ47561.1"/>
    <property type="molecule type" value="Genomic_DNA"/>
</dbReference>
<dbReference type="PANTHER" id="PTHR31435">
    <property type="entry name" value="PROTEIN NATD1"/>
    <property type="match status" value="1"/>
</dbReference>
<feature type="domain" description="N-acetyltransferase" evidence="2">
    <location>
        <begin position="8"/>
        <end position="94"/>
    </location>
</feature>
<organism evidence="3 4">
    <name type="scientific">Thermostaphylospora chromogena</name>
    <dbReference type="NCBI Taxonomy" id="35622"/>
    <lineage>
        <taxon>Bacteria</taxon>
        <taxon>Bacillati</taxon>
        <taxon>Actinomycetota</taxon>
        <taxon>Actinomycetes</taxon>
        <taxon>Streptosporangiales</taxon>
        <taxon>Thermomonosporaceae</taxon>
        <taxon>Thermostaphylospora</taxon>
    </lineage>
</organism>
<accession>A0A1H1B713</accession>
<dbReference type="InterPro" id="IPR016181">
    <property type="entry name" value="Acyl_CoA_acyltransferase"/>
</dbReference>
<dbReference type="PROSITE" id="PS51729">
    <property type="entry name" value="GNAT_YJDJ"/>
    <property type="match status" value="1"/>
</dbReference>
<reference evidence="3 4" key="1">
    <citation type="submission" date="2016-10" db="EMBL/GenBank/DDBJ databases">
        <authorList>
            <person name="de Groot N.N."/>
        </authorList>
    </citation>
    <scope>NUCLEOTIDE SEQUENCE [LARGE SCALE GENOMIC DNA]</scope>
    <source>
        <strain evidence="3 4">DSM 43794</strain>
    </source>
</reference>
<keyword evidence="4" id="KW-1185">Reference proteome</keyword>
<protein>
    <submittedName>
        <fullName evidence="3">Uncharacterized protein</fullName>
    </submittedName>
</protein>
<evidence type="ECO:0000313" key="4">
    <source>
        <dbReference type="Proteomes" id="UP000217103"/>
    </source>
</evidence>
<dbReference type="Proteomes" id="UP000217103">
    <property type="component" value="Unassembled WGS sequence"/>
</dbReference>
<evidence type="ECO:0000259" key="2">
    <source>
        <dbReference type="PROSITE" id="PS51729"/>
    </source>
</evidence>
<dbReference type="InterPro" id="IPR000182">
    <property type="entry name" value="GNAT_dom"/>
</dbReference>
<evidence type="ECO:0000259" key="1">
    <source>
        <dbReference type="PROSITE" id="PS51186"/>
    </source>
</evidence>
<dbReference type="AlphaFoldDB" id="A0A1H1B713"/>
<gene>
    <name evidence="3" type="ORF">SAMN04489764_0823</name>
</gene>
<name>A0A1H1B713_9ACTN</name>
<sequence>MSEEITVADDPAAQRFTIFVDGRAVGFADYRLDGDKILFTHTEVDAAYGGRGLGGRLVGAALDAARDTGLSVVPLCPFVARYIDRHPEYRPLLAEKGGDPTG</sequence>
<dbReference type="Pfam" id="PF14542">
    <property type="entry name" value="Acetyltransf_CG"/>
    <property type="match status" value="1"/>
</dbReference>
<dbReference type="OrthoDB" id="5405911at2"/>
<dbReference type="STRING" id="35622.SAMN04489764_0823"/>
<dbReference type="GO" id="GO:0016747">
    <property type="term" value="F:acyltransferase activity, transferring groups other than amino-acyl groups"/>
    <property type="evidence" value="ECO:0007669"/>
    <property type="project" value="InterPro"/>
</dbReference>
<feature type="domain" description="N-acetyltransferase" evidence="1">
    <location>
        <begin position="1"/>
        <end position="102"/>
    </location>
</feature>